<name>A0A7K1V654_9NOCA</name>
<comment type="caution">
    <text evidence="3">The sequence shown here is derived from an EMBL/GenBank/DDBJ whole genome shotgun (WGS) entry which is preliminary data.</text>
</comment>
<keyword evidence="3" id="KW-0489">Methyltransferase</keyword>
<dbReference type="Pfam" id="PF08241">
    <property type="entry name" value="Methyltransf_11"/>
    <property type="match status" value="1"/>
</dbReference>
<accession>A0A7K1V654</accession>
<dbReference type="GO" id="GO:0008757">
    <property type="term" value="F:S-adenosylmethionine-dependent methyltransferase activity"/>
    <property type="evidence" value="ECO:0007669"/>
    <property type="project" value="InterPro"/>
</dbReference>
<dbReference type="InterPro" id="IPR029063">
    <property type="entry name" value="SAM-dependent_MTases_sf"/>
</dbReference>
<keyword evidence="4" id="KW-1185">Reference proteome</keyword>
<protein>
    <submittedName>
        <fullName evidence="3">Methyltransferase domain-containing protein</fullName>
    </submittedName>
</protein>
<dbReference type="SUPFAM" id="SSF53335">
    <property type="entry name" value="S-adenosyl-L-methionine-dependent methyltransferases"/>
    <property type="match status" value="1"/>
</dbReference>
<dbReference type="Gene3D" id="3.40.50.150">
    <property type="entry name" value="Vaccinia Virus protein VP39"/>
    <property type="match status" value="1"/>
</dbReference>
<evidence type="ECO:0000313" key="4">
    <source>
        <dbReference type="Proteomes" id="UP000466794"/>
    </source>
</evidence>
<evidence type="ECO:0000313" key="3">
    <source>
        <dbReference type="EMBL" id="MVU81588.1"/>
    </source>
</evidence>
<keyword evidence="1" id="KW-1133">Transmembrane helix</keyword>
<dbReference type="PANTHER" id="PTHR45277:SF1">
    <property type="entry name" value="EXPRESSED PROTEIN"/>
    <property type="match status" value="1"/>
</dbReference>
<dbReference type="GO" id="GO:0032259">
    <property type="term" value="P:methylation"/>
    <property type="evidence" value="ECO:0007669"/>
    <property type="project" value="UniProtKB-KW"/>
</dbReference>
<gene>
    <name evidence="3" type="ORF">GPX89_30650</name>
</gene>
<keyword evidence="1" id="KW-0812">Transmembrane</keyword>
<dbReference type="PANTHER" id="PTHR45277">
    <property type="entry name" value="EXPRESSED PROTEIN"/>
    <property type="match status" value="1"/>
</dbReference>
<dbReference type="AlphaFoldDB" id="A0A7K1V654"/>
<dbReference type="CDD" id="cd02440">
    <property type="entry name" value="AdoMet_MTases"/>
    <property type="match status" value="1"/>
</dbReference>
<proteinExistence type="predicted"/>
<dbReference type="InterPro" id="IPR013216">
    <property type="entry name" value="Methyltransf_11"/>
</dbReference>
<dbReference type="EMBL" id="WRPP01000006">
    <property type="protein sequence ID" value="MVU81588.1"/>
    <property type="molecule type" value="Genomic_DNA"/>
</dbReference>
<dbReference type="Proteomes" id="UP000466794">
    <property type="component" value="Unassembled WGS sequence"/>
</dbReference>
<evidence type="ECO:0000256" key="1">
    <source>
        <dbReference type="SAM" id="Phobius"/>
    </source>
</evidence>
<organism evidence="3 4">
    <name type="scientific">Nocardia terrae</name>
    <dbReference type="NCBI Taxonomy" id="2675851"/>
    <lineage>
        <taxon>Bacteria</taxon>
        <taxon>Bacillati</taxon>
        <taxon>Actinomycetota</taxon>
        <taxon>Actinomycetes</taxon>
        <taxon>Mycobacteriales</taxon>
        <taxon>Nocardiaceae</taxon>
        <taxon>Nocardia</taxon>
    </lineage>
</organism>
<feature type="domain" description="Methyltransferase type 11" evidence="2">
    <location>
        <begin position="69"/>
        <end position="178"/>
    </location>
</feature>
<keyword evidence="3" id="KW-0808">Transferase</keyword>
<sequence>MGARRSGGAGRRHRDLGGGQSDSCVWPLAIGVFLLLGAGLYLRTTLRGKFEIWADVLDRLGLEEGQRVLDLGCGRGAVLLAVAARVGSHGRAVGVDLWRSVDQSGNAAEVTERNAAAEGVADRVELHTANMTALPFPDESFDVVVSSLAIHNIKGDPGRAEVIREAVRVLEPGGKLAIADIKSADLYRRKAGIVRILLTGNDSRQPQRRN</sequence>
<evidence type="ECO:0000259" key="2">
    <source>
        <dbReference type="Pfam" id="PF08241"/>
    </source>
</evidence>
<feature type="transmembrane region" description="Helical" evidence="1">
    <location>
        <begin position="25"/>
        <end position="42"/>
    </location>
</feature>
<reference evidence="3 4" key="1">
    <citation type="submission" date="2019-12" db="EMBL/GenBank/DDBJ databases">
        <title>Nocardia sp. nov. ET3-3 isolated from soil.</title>
        <authorList>
            <person name="Kanchanasin P."/>
            <person name="Tanasupawat S."/>
            <person name="Yuki M."/>
            <person name="Kudo T."/>
        </authorList>
    </citation>
    <scope>NUCLEOTIDE SEQUENCE [LARGE SCALE GENOMIC DNA]</scope>
    <source>
        <strain evidence="3 4">ET3-3</strain>
    </source>
</reference>
<keyword evidence="1" id="KW-0472">Membrane</keyword>